<accession>A0A0E9WCX2</accession>
<dbReference type="AlphaFoldDB" id="A0A0E9WCX2"/>
<name>A0A0E9WCX2_ANGAN</name>
<evidence type="ECO:0000313" key="1">
    <source>
        <dbReference type="EMBL" id="JAH88217.1"/>
    </source>
</evidence>
<protein>
    <submittedName>
        <fullName evidence="1">Uncharacterized protein</fullName>
    </submittedName>
</protein>
<reference evidence="1" key="2">
    <citation type="journal article" date="2015" name="Fish Shellfish Immunol.">
        <title>Early steps in the European eel (Anguilla anguilla)-Vibrio vulnificus interaction in the gills: Role of the RtxA13 toxin.</title>
        <authorList>
            <person name="Callol A."/>
            <person name="Pajuelo D."/>
            <person name="Ebbesson L."/>
            <person name="Teles M."/>
            <person name="MacKenzie S."/>
            <person name="Amaro C."/>
        </authorList>
    </citation>
    <scope>NUCLEOTIDE SEQUENCE</scope>
</reference>
<sequence>MVIYMFRSFLIYSQSTVHFRCDHLHPPPLRQVYGHNIASCLCADILYAALNYFTYQCAFVCFQ</sequence>
<proteinExistence type="predicted"/>
<organism evidence="1">
    <name type="scientific">Anguilla anguilla</name>
    <name type="common">European freshwater eel</name>
    <name type="synonym">Muraena anguilla</name>
    <dbReference type="NCBI Taxonomy" id="7936"/>
    <lineage>
        <taxon>Eukaryota</taxon>
        <taxon>Metazoa</taxon>
        <taxon>Chordata</taxon>
        <taxon>Craniata</taxon>
        <taxon>Vertebrata</taxon>
        <taxon>Euteleostomi</taxon>
        <taxon>Actinopterygii</taxon>
        <taxon>Neopterygii</taxon>
        <taxon>Teleostei</taxon>
        <taxon>Anguilliformes</taxon>
        <taxon>Anguillidae</taxon>
        <taxon>Anguilla</taxon>
    </lineage>
</organism>
<dbReference type="EMBL" id="GBXM01020360">
    <property type="protein sequence ID" value="JAH88217.1"/>
    <property type="molecule type" value="Transcribed_RNA"/>
</dbReference>
<reference evidence="1" key="1">
    <citation type="submission" date="2014-11" db="EMBL/GenBank/DDBJ databases">
        <authorList>
            <person name="Amaro Gonzalez C."/>
        </authorList>
    </citation>
    <scope>NUCLEOTIDE SEQUENCE</scope>
</reference>